<protein>
    <submittedName>
        <fullName evidence="2">Uncharacterized protein</fullName>
    </submittedName>
</protein>
<feature type="region of interest" description="Disordered" evidence="1">
    <location>
        <begin position="1"/>
        <end position="181"/>
    </location>
</feature>
<feature type="compositionally biased region" description="Polar residues" evidence="1">
    <location>
        <begin position="169"/>
        <end position="181"/>
    </location>
</feature>
<organism evidence="2 3">
    <name type="scientific">Marchantia polymorpha</name>
    <name type="common">Common liverwort</name>
    <name type="synonym">Marchantia aquatica</name>
    <dbReference type="NCBI Taxonomy" id="3197"/>
    <lineage>
        <taxon>Eukaryota</taxon>
        <taxon>Viridiplantae</taxon>
        <taxon>Streptophyta</taxon>
        <taxon>Embryophyta</taxon>
        <taxon>Marchantiophyta</taxon>
        <taxon>Marchantiopsida</taxon>
        <taxon>Marchantiidae</taxon>
        <taxon>Marchantiales</taxon>
        <taxon>Marchantiaceae</taxon>
        <taxon>Marchantia</taxon>
    </lineage>
</organism>
<dbReference type="EMBL" id="KZ772854">
    <property type="protein sequence ID" value="PTQ27731.1"/>
    <property type="molecule type" value="Genomic_DNA"/>
</dbReference>
<name>A0A2R6W1K5_MARPO</name>
<dbReference type="AlphaFoldDB" id="A0A2R6W1K5"/>
<keyword evidence="3" id="KW-1185">Reference proteome</keyword>
<proteinExistence type="predicted"/>
<reference evidence="3" key="1">
    <citation type="journal article" date="2017" name="Cell">
        <title>Insights into land plant evolution garnered from the Marchantia polymorpha genome.</title>
        <authorList>
            <person name="Bowman J.L."/>
            <person name="Kohchi T."/>
            <person name="Yamato K.T."/>
            <person name="Jenkins J."/>
            <person name="Shu S."/>
            <person name="Ishizaki K."/>
            <person name="Yamaoka S."/>
            <person name="Nishihama R."/>
            <person name="Nakamura Y."/>
            <person name="Berger F."/>
            <person name="Adam C."/>
            <person name="Aki S.S."/>
            <person name="Althoff F."/>
            <person name="Araki T."/>
            <person name="Arteaga-Vazquez M.A."/>
            <person name="Balasubrmanian S."/>
            <person name="Barry K."/>
            <person name="Bauer D."/>
            <person name="Boehm C.R."/>
            <person name="Briginshaw L."/>
            <person name="Caballero-Perez J."/>
            <person name="Catarino B."/>
            <person name="Chen F."/>
            <person name="Chiyoda S."/>
            <person name="Chovatia M."/>
            <person name="Davies K.M."/>
            <person name="Delmans M."/>
            <person name="Demura T."/>
            <person name="Dierschke T."/>
            <person name="Dolan L."/>
            <person name="Dorantes-Acosta A.E."/>
            <person name="Eklund D.M."/>
            <person name="Florent S.N."/>
            <person name="Flores-Sandoval E."/>
            <person name="Fujiyama A."/>
            <person name="Fukuzawa H."/>
            <person name="Galik B."/>
            <person name="Grimanelli D."/>
            <person name="Grimwood J."/>
            <person name="Grossniklaus U."/>
            <person name="Hamada T."/>
            <person name="Haseloff J."/>
            <person name="Hetherington A.J."/>
            <person name="Higo A."/>
            <person name="Hirakawa Y."/>
            <person name="Hundley H.N."/>
            <person name="Ikeda Y."/>
            <person name="Inoue K."/>
            <person name="Inoue S.I."/>
            <person name="Ishida S."/>
            <person name="Jia Q."/>
            <person name="Kakita M."/>
            <person name="Kanazawa T."/>
            <person name="Kawai Y."/>
            <person name="Kawashima T."/>
            <person name="Kennedy M."/>
            <person name="Kinose K."/>
            <person name="Kinoshita T."/>
            <person name="Kohara Y."/>
            <person name="Koide E."/>
            <person name="Komatsu K."/>
            <person name="Kopischke S."/>
            <person name="Kubo M."/>
            <person name="Kyozuka J."/>
            <person name="Lagercrantz U."/>
            <person name="Lin S.S."/>
            <person name="Lindquist E."/>
            <person name="Lipzen A.M."/>
            <person name="Lu C.W."/>
            <person name="De Luna E."/>
            <person name="Martienssen R.A."/>
            <person name="Minamino N."/>
            <person name="Mizutani M."/>
            <person name="Mizutani M."/>
            <person name="Mochizuki N."/>
            <person name="Monte I."/>
            <person name="Mosher R."/>
            <person name="Nagasaki H."/>
            <person name="Nakagami H."/>
            <person name="Naramoto S."/>
            <person name="Nishitani K."/>
            <person name="Ohtani M."/>
            <person name="Okamoto T."/>
            <person name="Okumura M."/>
            <person name="Phillips J."/>
            <person name="Pollak B."/>
            <person name="Reinders A."/>
            <person name="Rovekamp M."/>
            <person name="Sano R."/>
            <person name="Sawa S."/>
            <person name="Schmid M.W."/>
            <person name="Shirakawa M."/>
            <person name="Solano R."/>
            <person name="Spunde A."/>
            <person name="Suetsugu N."/>
            <person name="Sugano S."/>
            <person name="Sugiyama A."/>
            <person name="Sun R."/>
            <person name="Suzuki Y."/>
            <person name="Takenaka M."/>
            <person name="Takezawa D."/>
            <person name="Tomogane H."/>
            <person name="Tsuzuki M."/>
            <person name="Ueda T."/>
            <person name="Umeda M."/>
            <person name="Ward J.M."/>
            <person name="Watanabe Y."/>
            <person name="Yazaki K."/>
            <person name="Yokoyama R."/>
            <person name="Yoshitake Y."/>
            <person name="Yotsui I."/>
            <person name="Zachgo S."/>
            <person name="Schmutz J."/>
        </authorList>
    </citation>
    <scope>NUCLEOTIDE SEQUENCE [LARGE SCALE GENOMIC DNA]</scope>
    <source>
        <strain evidence="3">Tak-1</strain>
    </source>
</reference>
<accession>A0A2R6W1K5</accession>
<gene>
    <name evidence="2" type="ORF">MARPO_0185s0007</name>
</gene>
<evidence type="ECO:0000313" key="2">
    <source>
        <dbReference type="EMBL" id="PTQ27731.1"/>
    </source>
</evidence>
<evidence type="ECO:0000256" key="1">
    <source>
        <dbReference type="SAM" id="MobiDB-lite"/>
    </source>
</evidence>
<sequence length="181" mass="19717">MDISRNRPSRAQAQRRACTEKFDPRLPSSVKSCAGLESNRTPDPGQAFRSREGLVRPIPESRVPTRPQRNGCPVYGSTTRASSSDIRLRSKSSSIPRPPQPNGTAPATTVAGGLTEFDRSPTRTRPAPLRHGRSSSGTEREPRISSSSNVSGRRMAAARKKSSPRDGNMPSSRIRSSRLPQ</sequence>
<dbReference type="Gramene" id="Mp5g16200.1">
    <property type="protein sequence ID" value="Mp5g16200.1.cds1"/>
    <property type="gene ID" value="Mp5g16200"/>
</dbReference>
<evidence type="ECO:0000313" key="3">
    <source>
        <dbReference type="Proteomes" id="UP000244005"/>
    </source>
</evidence>
<dbReference type="Proteomes" id="UP000244005">
    <property type="component" value="Unassembled WGS sequence"/>
</dbReference>